<dbReference type="EMBL" id="MT142326">
    <property type="protein sequence ID" value="QJA78228.1"/>
    <property type="molecule type" value="Genomic_DNA"/>
</dbReference>
<name>A0A6M3K910_9ZZZZ</name>
<dbReference type="AlphaFoldDB" id="A0A6M3K910"/>
<sequence length="602" mass="68477">MGKEREIKDITDTTKELEDYYRNFHNQCKEEDVYYNLEFKVPKVRGYEQHHPATARLAIDDGAAQIDTMNLHINVRPRNNSSTAYEQAERLRRFYIGLWHRTQKTRGLVLAHTGKLFLLYGLAFLKVVYDRDLWADRPEQKEESDEAFKERMDTWREERRLDFPVIITALNPQCVMPDPSMSGAQFVVEKYKRKAGEVKDRYPDWAVSPRALDEDVEWLELWDDEFVSYLADGKEVLLNVPHNYGFIPYVWGDPALGYLSSEGVAEDRYRGLNHPVHDDYRLQARLINQMEAILRSGAWGNYYLSGREDQKHDLVLAQKAWEFAPGFMNILAIEGAKVERLNPVAISPEIFGLYADVSQRIQSATVMPVIKGEVPSGPASGYKTAVLAGLARQKYDRIIATLGMMCEEVNARAAMLIEKVIQDDVTVWGSVGAETFDISVGPKDIKGYTQSEVKLKSVAPEEEERMAMLGARLSQQGLISTRYWATKYGGVENPIDDQTQIMIERILQSPEIMQMMTAAFMQTQRMQEEIEMRAKGGNLGGLGNQGIPPSPVGPRPYEPNRQAPMGQPERREQPGTLERLDLTSRQVGRGGPAGQQMYPWGQ</sequence>
<evidence type="ECO:0000313" key="2">
    <source>
        <dbReference type="EMBL" id="QJA78228.1"/>
    </source>
</evidence>
<protein>
    <submittedName>
        <fullName evidence="2">Uncharacterized protein</fullName>
    </submittedName>
</protein>
<gene>
    <name evidence="2" type="ORF">MM415A01103_0016</name>
</gene>
<feature type="compositionally biased region" description="Basic and acidic residues" evidence="1">
    <location>
        <begin position="568"/>
        <end position="582"/>
    </location>
</feature>
<evidence type="ECO:0000256" key="1">
    <source>
        <dbReference type="SAM" id="MobiDB-lite"/>
    </source>
</evidence>
<reference evidence="2" key="1">
    <citation type="submission" date="2020-03" db="EMBL/GenBank/DDBJ databases">
        <title>The deep terrestrial virosphere.</title>
        <authorList>
            <person name="Holmfeldt K."/>
            <person name="Nilsson E."/>
            <person name="Simone D."/>
            <person name="Lopez-Fernandez M."/>
            <person name="Wu X."/>
            <person name="de Brujin I."/>
            <person name="Lundin D."/>
            <person name="Andersson A."/>
            <person name="Bertilsson S."/>
            <person name="Dopson M."/>
        </authorList>
    </citation>
    <scope>NUCLEOTIDE SEQUENCE</scope>
    <source>
        <strain evidence="2">MM415A01103</strain>
    </source>
</reference>
<organism evidence="2">
    <name type="scientific">viral metagenome</name>
    <dbReference type="NCBI Taxonomy" id="1070528"/>
    <lineage>
        <taxon>unclassified sequences</taxon>
        <taxon>metagenomes</taxon>
        <taxon>organismal metagenomes</taxon>
    </lineage>
</organism>
<feature type="region of interest" description="Disordered" evidence="1">
    <location>
        <begin position="536"/>
        <end position="602"/>
    </location>
</feature>
<accession>A0A6M3K910</accession>
<feature type="compositionally biased region" description="Pro residues" evidence="1">
    <location>
        <begin position="548"/>
        <end position="557"/>
    </location>
</feature>
<proteinExistence type="predicted"/>